<keyword evidence="1" id="KW-0472">Membrane</keyword>
<dbReference type="AlphaFoldDB" id="A2STH9"/>
<gene>
    <name evidence="2" type="ordered locus">Mlab_1470</name>
</gene>
<feature type="transmembrane region" description="Helical" evidence="1">
    <location>
        <begin position="12"/>
        <end position="34"/>
    </location>
</feature>
<name>A2STH9_METLZ</name>
<protein>
    <submittedName>
        <fullName evidence="2">Uncharacterized protein</fullName>
    </submittedName>
</protein>
<dbReference type="STRING" id="410358.Mlab_1470"/>
<dbReference type="RefSeq" id="WP_011833838.1">
    <property type="nucleotide sequence ID" value="NC_008942.1"/>
</dbReference>
<sequence>MNKNADSGLSEVVSVALILTVLILVIIMWVLIAFPIMGTNAEQVHNGDVFLEFAQMKADVDTVWLSNSTGITRQAVFTLSPAADRTEVTVFPNLLLAASFGTVTLQYGSMYTRGSETYATVEILYTSSNMYAEEINILYDGGTLSQNDRVILSGSDFGSGSYVVVVNTADVPETVIGGSGVATLNYRLKEIIDPTPGSSDVDHLCVFTMGLQ</sequence>
<organism evidence="2 3">
    <name type="scientific">Methanocorpusculum labreanum (strain ATCC 43576 / DSM 4855 / Z)</name>
    <dbReference type="NCBI Taxonomy" id="410358"/>
    <lineage>
        <taxon>Archaea</taxon>
        <taxon>Methanobacteriati</taxon>
        <taxon>Methanobacteriota</taxon>
        <taxon>Stenosarchaea group</taxon>
        <taxon>Methanomicrobia</taxon>
        <taxon>Methanomicrobiales</taxon>
        <taxon>Methanocorpusculaceae</taxon>
        <taxon>Methanocorpusculum</taxon>
    </lineage>
</organism>
<keyword evidence="3" id="KW-1185">Reference proteome</keyword>
<dbReference type="KEGG" id="mla:Mlab_1470"/>
<dbReference type="HOGENOM" id="CLU_1297501_0_0_2"/>
<dbReference type="Proteomes" id="UP000000365">
    <property type="component" value="Chromosome"/>
</dbReference>
<keyword evidence="1" id="KW-0812">Transmembrane</keyword>
<dbReference type="OrthoDB" id="378700at2157"/>
<accession>A2STH9</accession>
<reference evidence="2 3" key="1">
    <citation type="journal article" date="2009" name="Stand. Genomic Sci.">
        <title>Complete genome sequence of Methanocorpusculum labreanum type strain Z.</title>
        <authorList>
            <person name="Anderson I.J."/>
            <person name="Sieprawska-Lupa M."/>
            <person name="Goltsman E."/>
            <person name="Lapidus A."/>
            <person name="Copeland A."/>
            <person name="Glavina Del Rio T."/>
            <person name="Tice H."/>
            <person name="Dalin E."/>
            <person name="Barry K."/>
            <person name="Pitluck S."/>
            <person name="Hauser L."/>
            <person name="Land M."/>
            <person name="Lucas S."/>
            <person name="Richardson P."/>
            <person name="Whitman W.B."/>
            <person name="Kyrpides N.C."/>
        </authorList>
    </citation>
    <scope>NUCLEOTIDE SEQUENCE [LARGE SCALE GENOMIC DNA]</scope>
    <source>
        <strain evidence="3">ATCC 43576 / DSM 4855 / Z</strain>
    </source>
</reference>
<evidence type="ECO:0000256" key="1">
    <source>
        <dbReference type="SAM" id="Phobius"/>
    </source>
</evidence>
<dbReference type="GeneID" id="4795596"/>
<evidence type="ECO:0000313" key="3">
    <source>
        <dbReference type="Proteomes" id="UP000000365"/>
    </source>
</evidence>
<dbReference type="eggNOG" id="arCOG02911">
    <property type="taxonomic scope" value="Archaea"/>
</dbReference>
<dbReference type="EMBL" id="CP000559">
    <property type="protein sequence ID" value="ABN07635.1"/>
    <property type="molecule type" value="Genomic_DNA"/>
</dbReference>
<evidence type="ECO:0000313" key="2">
    <source>
        <dbReference type="EMBL" id="ABN07635.1"/>
    </source>
</evidence>
<proteinExistence type="predicted"/>
<keyword evidence="1" id="KW-1133">Transmembrane helix</keyword>